<dbReference type="EMBL" id="JAUJEA010000002">
    <property type="protein sequence ID" value="MDN5201339.1"/>
    <property type="molecule type" value="Genomic_DNA"/>
</dbReference>
<evidence type="ECO:0000259" key="1">
    <source>
        <dbReference type="Pfam" id="PF07045"/>
    </source>
</evidence>
<evidence type="ECO:0000313" key="3">
    <source>
        <dbReference type="Proteomes" id="UP001172082"/>
    </source>
</evidence>
<dbReference type="Proteomes" id="UP001172082">
    <property type="component" value="Unassembled WGS sequence"/>
</dbReference>
<sequence length="101" mass="12163">MKATIIVEGTFTEDYQIFFNEYSERVRNFLLKNDAEIIRRQLIEKTLIGEYKPSLVMIIDFPSKKIAETIFQEQEYLDIVPLREKVFKDFRMFLVEYTLPN</sequence>
<accession>A0ABT8KKV3</accession>
<dbReference type="Pfam" id="PF07045">
    <property type="entry name" value="DUF1330"/>
    <property type="match status" value="1"/>
</dbReference>
<organism evidence="2 3">
    <name type="scientific">Splendidivirga corallicola</name>
    <dbReference type="NCBI Taxonomy" id="3051826"/>
    <lineage>
        <taxon>Bacteria</taxon>
        <taxon>Pseudomonadati</taxon>
        <taxon>Bacteroidota</taxon>
        <taxon>Cytophagia</taxon>
        <taxon>Cytophagales</taxon>
        <taxon>Splendidivirgaceae</taxon>
        <taxon>Splendidivirga</taxon>
    </lineage>
</organism>
<proteinExistence type="predicted"/>
<feature type="domain" description="DUF1330" evidence="1">
    <location>
        <begin position="7"/>
        <end position="96"/>
    </location>
</feature>
<dbReference type="Gene3D" id="3.30.70.100">
    <property type="match status" value="1"/>
</dbReference>
<comment type="caution">
    <text evidence="2">The sequence shown here is derived from an EMBL/GenBank/DDBJ whole genome shotgun (WGS) entry which is preliminary data.</text>
</comment>
<protein>
    <submittedName>
        <fullName evidence="2">DUF1330 domain-containing protein</fullName>
    </submittedName>
</protein>
<dbReference type="SUPFAM" id="SSF54909">
    <property type="entry name" value="Dimeric alpha+beta barrel"/>
    <property type="match status" value="1"/>
</dbReference>
<reference evidence="2" key="1">
    <citation type="submission" date="2023-06" db="EMBL/GenBank/DDBJ databases">
        <title>Genomic of Parafulvivirga corallium.</title>
        <authorList>
            <person name="Wang G."/>
        </authorList>
    </citation>
    <scope>NUCLEOTIDE SEQUENCE</scope>
    <source>
        <strain evidence="2">BMA10</strain>
    </source>
</reference>
<dbReference type="InterPro" id="IPR010753">
    <property type="entry name" value="DUF1330"/>
</dbReference>
<dbReference type="InterPro" id="IPR011008">
    <property type="entry name" value="Dimeric_a/b-barrel"/>
</dbReference>
<name>A0ABT8KKV3_9BACT</name>
<keyword evidence="3" id="KW-1185">Reference proteome</keyword>
<dbReference type="RefSeq" id="WP_346751365.1">
    <property type="nucleotide sequence ID" value="NZ_JAUJEA010000002.1"/>
</dbReference>
<evidence type="ECO:0000313" key="2">
    <source>
        <dbReference type="EMBL" id="MDN5201339.1"/>
    </source>
</evidence>
<gene>
    <name evidence="2" type="ORF">QQ008_08200</name>
</gene>